<accession>A0AAI8YZE3</accession>
<evidence type="ECO:0000313" key="9">
    <source>
        <dbReference type="EMBL" id="CAK4021223.1"/>
    </source>
</evidence>
<evidence type="ECO:0000313" key="10">
    <source>
        <dbReference type="Proteomes" id="UP001296104"/>
    </source>
</evidence>
<dbReference type="GO" id="GO:0016020">
    <property type="term" value="C:membrane"/>
    <property type="evidence" value="ECO:0007669"/>
    <property type="project" value="UniProtKB-SubCell"/>
</dbReference>
<feature type="compositionally biased region" description="Polar residues" evidence="6">
    <location>
        <begin position="316"/>
        <end position="332"/>
    </location>
</feature>
<dbReference type="InterPro" id="IPR049326">
    <property type="entry name" value="Rhodopsin_dom_fungi"/>
</dbReference>
<keyword evidence="3 7" id="KW-1133">Transmembrane helix</keyword>
<dbReference type="Pfam" id="PF20684">
    <property type="entry name" value="Fung_rhodopsin"/>
    <property type="match status" value="1"/>
</dbReference>
<feature type="transmembrane region" description="Helical" evidence="7">
    <location>
        <begin position="176"/>
        <end position="194"/>
    </location>
</feature>
<reference evidence="9" key="1">
    <citation type="submission" date="2023-11" db="EMBL/GenBank/DDBJ databases">
        <authorList>
            <person name="Alioto T."/>
            <person name="Alioto T."/>
            <person name="Gomez Garrido J."/>
        </authorList>
    </citation>
    <scope>NUCLEOTIDE SEQUENCE</scope>
</reference>
<dbReference type="Proteomes" id="UP001296104">
    <property type="component" value="Unassembled WGS sequence"/>
</dbReference>
<evidence type="ECO:0000256" key="5">
    <source>
        <dbReference type="ARBA" id="ARBA00038359"/>
    </source>
</evidence>
<evidence type="ECO:0000256" key="7">
    <source>
        <dbReference type="SAM" id="Phobius"/>
    </source>
</evidence>
<name>A0AAI8YZE3_9PEZI</name>
<comment type="caution">
    <text evidence="9">The sequence shown here is derived from an EMBL/GenBank/DDBJ whole genome shotgun (WGS) entry which is preliminary data.</text>
</comment>
<feature type="transmembrane region" description="Helical" evidence="7">
    <location>
        <begin position="43"/>
        <end position="60"/>
    </location>
</feature>
<feature type="region of interest" description="Disordered" evidence="6">
    <location>
        <begin position="286"/>
        <end position="374"/>
    </location>
</feature>
<feature type="compositionally biased region" description="Basic and acidic residues" evidence="6">
    <location>
        <begin position="334"/>
        <end position="354"/>
    </location>
</feature>
<feature type="domain" description="Rhodopsin" evidence="8">
    <location>
        <begin position="26"/>
        <end position="262"/>
    </location>
</feature>
<gene>
    <name evidence="9" type="ORF">LECACI_7A004770</name>
</gene>
<dbReference type="EMBL" id="CAVMBE010000027">
    <property type="protein sequence ID" value="CAK4021223.1"/>
    <property type="molecule type" value="Genomic_DNA"/>
</dbReference>
<sequence>MSASTKEGLFAVCGSFIALSTVAVSLRAYARKSQKVPLGFDDWFALFGVITYIAAAALGIEMVRLGQFGYDNGQTAAQKAAHAKLGIQVALAYDFLNLNTLACAKLSALFMYRRIFVVERHSWFSRIIIGTMVIIALWYITSDFLSCYQCRSHFSAPWTGQFKKYCDLNPVWAEELAISDMILDIWILVLPVPLIMKLRTTIAKKLAVFGVFLLAFVGLGAAIARVVFFFQAKGPEPQTLYIGLLESGMSITVVNLPSIHYLCTSTIPSRVAHSLRSIRTLGSVDSQASRSRSESEVHPKGNDEVETPTIAVHGKSSWSSQGSLAGNGNTTDVEAWHTEADEAKDTADADREKSTGQYSRASIHVRNDVEIRRE</sequence>
<feature type="transmembrane region" description="Helical" evidence="7">
    <location>
        <begin position="123"/>
        <end position="141"/>
    </location>
</feature>
<keyword evidence="10" id="KW-1185">Reference proteome</keyword>
<dbReference type="InterPro" id="IPR052337">
    <property type="entry name" value="SAT4-like"/>
</dbReference>
<comment type="similarity">
    <text evidence="5">Belongs to the SAT4 family.</text>
</comment>
<comment type="subcellular location">
    <subcellularLocation>
        <location evidence="1">Membrane</location>
        <topology evidence="1">Multi-pass membrane protein</topology>
    </subcellularLocation>
</comment>
<evidence type="ECO:0000256" key="1">
    <source>
        <dbReference type="ARBA" id="ARBA00004141"/>
    </source>
</evidence>
<evidence type="ECO:0000256" key="6">
    <source>
        <dbReference type="SAM" id="MobiDB-lite"/>
    </source>
</evidence>
<keyword evidence="4 7" id="KW-0472">Membrane</keyword>
<dbReference type="AlphaFoldDB" id="A0AAI8YZE3"/>
<evidence type="ECO:0000256" key="2">
    <source>
        <dbReference type="ARBA" id="ARBA00022692"/>
    </source>
</evidence>
<evidence type="ECO:0000259" key="8">
    <source>
        <dbReference type="Pfam" id="PF20684"/>
    </source>
</evidence>
<feature type="transmembrane region" description="Helical" evidence="7">
    <location>
        <begin position="206"/>
        <end position="230"/>
    </location>
</feature>
<proteinExistence type="inferred from homology"/>
<feature type="compositionally biased region" description="Basic and acidic residues" evidence="6">
    <location>
        <begin position="365"/>
        <end position="374"/>
    </location>
</feature>
<feature type="compositionally biased region" description="Basic and acidic residues" evidence="6">
    <location>
        <begin position="291"/>
        <end position="303"/>
    </location>
</feature>
<evidence type="ECO:0000256" key="3">
    <source>
        <dbReference type="ARBA" id="ARBA00022989"/>
    </source>
</evidence>
<protein>
    <recommendedName>
        <fullName evidence="8">Rhodopsin domain-containing protein</fullName>
    </recommendedName>
</protein>
<dbReference type="PANTHER" id="PTHR33048">
    <property type="entry name" value="PTH11-LIKE INTEGRAL MEMBRANE PROTEIN (AFU_ORTHOLOGUE AFUA_5G11245)"/>
    <property type="match status" value="1"/>
</dbReference>
<organism evidence="9 10">
    <name type="scientific">Lecanosticta acicola</name>
    <dbReference type="NCBI Taxonomy" id="111012"/>
    <lineage>
        <taxon>Eukaryota</taxon>
        <taxon>Fungi</taxon>
        <taxon>Dikarya</taxon>
        <taxon>Ascomycota</taxon>
        <taxon>Pezizomycotina</taxon>
        <taxon>Dothideomycetes</taxon>
        <taxon>Dothideomycetidae</taxon>
        <taxon>Mycosphaerellales</taxon>
        <taxon>Mycosphaerellaceae</taxon>
        <taxon>Lecanosticta</taxon>
    </lineage>
</organism>
<evidence type="ECO:0000256" key="4">
    <source>
        <dbReference type="ARBA" id="ARBA00023136"/>
    </source>
</evidence>
<keyword evidence="2 7" id="KW-0812">Transmembrane</keyword>
<dbReference type="PANTHER" id="PTHR33048:SF157">
    <property type="entry name" value="INTEGRAL MEMBRANE PROTEIN"/>
    <property type="match status" value="1"/>
</dbReference>